<gene>
    <name evidence="2" type="ORF">HNQ80_000835</name>
</gene>
<feature type="domain" description="Copper amine oxidase-like N-terminal" evidence="1">
    <location>
        <begin position="31"/>
        <end position="78"/>
    </location>
</feature>
<dbReference type="Proteomes" id="UP000579281">
    <property type="component" value="Unassembled WGS sequence"/>
</dbReference>
<reference evidence="2 3" key="1">
    <citation type="submission" date="2020-08" db="EMBL/GenBank/DDBJ databases">
        <title>Genomic Encyclopedia of Type Strains, Phase IV (KMG-IV): sequencing the most valuable type-strain genomes for metagenomic binning, comparative biology and taxonomic classification.</title>
        <authorList>
            <person name="Goeker M."/>
        </authorList>
    </citation>
    <scope>NUCLEOTIDE SEQUENCE [LARGE SCALE GENOMIC DNA]</scope>
    <source>
        <strain evidence="2 3">DSM 103526</strain>
    </source>
</reference>
<accession>A0A841KV05</accession>
<dbReference type="EMBL" id="JACHEN010000003">
    <property type="protein sequence ID" value="MBB6214752.1"/>
    <property type="molecule type" value="Genomic_DNA"/>
</dbReference>
<name>A0A841KV05_9FIRM</name>
<comment type="caution">
    <text evidence="2">The sequence shown here is derived from an EMBL/GenBank/DDBJ whole genome shotgun (WGS) entry which is preliminary data.</text>
</comment>
<proteinExistence type="predicted"/>
<dbReference type="Gene3D" id="3.30.457.10">
    <property type="entry name" value="Copper amine oxidase-like, N-terminal domain"/>
    <property type="match status" value="1"/>
</dbReference>
<dbReference type="InterPro" id="IPR012854">
    <property type="entry name" value="Cu_amine_oxidase-like_N"/>
</dbReference>
<evidence type="ECO:0000313" key="3">
    <source>
        <dbReference type="Proteomes" id="UP000579281"/>
    </source>
</evidence>
<dbReference type="RefSeq" id="WP_184308415.1">
    <property type="nucleotide sequence ID" value="NZ_JACHEN010000003.1"/>
</dbReference>
<evidence type="ECO:0000259" key="1">
    <source>
        <dbReference type="Pfam" id="PF07833"/>
    </source>
</evidence>
<evidence type="ECO:0000313" key="2">
    <source>
        <dbReference type="EMBL" id="MBB6214752.1"/>
    </source>
</evidence>
<organism evidence="2 3">
    <name type="scientific">Anaerosolibacter carboniphilus</name>
    <dbReference type="NCBI Taxonomy" id="1417629"/>
    <lineage>
        <taxon>Bacteria</taxon>
        <taxon>Bacillati</taxon>
        <taxon>Bacillota</taxon>
        <taxon>Clostridia</taxon>
        <taxon>Peptostreptococcales</taxon>
        <taxon>Thermotaleaceae</taxon>
        <taxon>Anaerosolibacter</taxon>
    </lineage>
</organism>
<dbReference type="SUPFAM" id="SSF55383">
    <property type="entry name" value="Copper amine oxidase, domain N"/>
    <property type="match status" value="1"/>
</dbReference>
<sequence length="157" mass="17324">MKKFISGLIVGIMAASMTFVFADQSVIKLIVNGKEIQSDVPPQIINGRTLVPARPLAEALNAKVEWDEKYRAVIVTSVSESTPKDLPSVSIENNKDNLILGRDLTDKYGVKISAIPGPLTKLVRLTYGDKTIETDDYQIIEGKTYFNKNILTELGIQ</sequence>
<dbReference type="AlphaFoldDB" id="A0A841KV05"/>
<protein>
    <recommendedName>
        <fullName evidence="1">Copper amine oxidase-like N-terminal domain-containing protein</fullName>
    </recommendedName>
</protein>
<dbReference type="InterPro" id="IPR036582">
    <property type="entry name" value="Mao_N_sf"/>
</dbReference>
<dbReference type="Pfam" id="PF07833">
    <property type="entry name" value="Cu_amine_oxidN1"/>
    <property type="match status" value="1"/>
</dbReference>
<keyword evidence="3" id="KW-1185">Reference proteome</keyword>